<gene>
    <name evidence="3" type="ORF">TIS948_LOCUS16020</name>
</gene>
<proteinExistence type="predicted"/>
<dbReference type="OrthoDB" id="10505339at2759"/>
<dbReference type="EMBL" id="CAJNXB010002623">
    <property type="protein sequence ID" value="CAF3265178.1"/>
    <property type="molecule type" value="Genomic_DNA"/>
</dbReference>
<evidence type="ECO:0000256" key="1">
    <source>
        <dbReference type="SAM" id="MobiDB-lite"/>
    </source>
</evidence>
<accession>A0A817RQ66</accession>
<feature type="signal peptide" evidence="2">
    <location>
        <begin position="1"/>
        <end position="17"/>
    </location>
</feature>
<evidence type="ECO:0000313" key="4">
    <source>
        <dbReference type="Proteomes" id="UP000663825"/>
    </source>
</evidence>
<feature type="region of interest" description="Disordered" evidence="1">
    <location>
        <begin position="359"/>
        <end position="385"/>
    </location>
</feature>
<dbReference type="Proteomes" id="UP000663825">
    <property type="component" value="Unassembled WGS sequence"/>
</dbReference>
<sequence length="440" mass="48241">MKIQVLLVTIAMLYCSCKNGTVNGMAILNTDQVTTASHQPIAELMKPKVLIEPRILTATKPVYDKAVIPNSKVNNASKKSTAEPINAKPQIEPRILTAKKPVDDKAVIPNSKVNNASNKSTAEPVNARPKIEPRILTAKKPPVYDKAVIPNSKVNNASNKSTAEPVNARPLIEPRILTAAKPVYDKAVIPNSKVNNASKKSTAEPVNARPLIEPRILTAKKPVDDKKTTPDFAVDYSSDQSETALEVRSDVSSVNLLEALENPSTDLAQIQKNLQFCASARCSRIYCENNLPAIPTQRICCPRCVTNPKCDASECPTLKCRTYIIPADFSTDECCDRCAPTSANDADQTKISKHLRRFRNGTPKYGKSSESHHSSSSSSSSSEKDPLRYIGCLVPPFENQPKHCESVFMQLIGEITVRLHDEEYDGFDDMSDSGGMFMDK</sequence>
<evidence type="ECO:0000256" key="2">
    <source>
        <dbReference type="SAM" id="SignalP"/>
    </source>
</evidence>
<protein>
    <submittedName>
        <fullName evidence="3">Uncharacterized protein</fullName>
    </submittedName>
</protein>
<keyword evidence="2" id="KW-0732">Signal</keyword>
<reference evidence="3" key="1">
    <citation type="submission" date="2021-02" db="EMBL/GenBank/DDBJ databases">
        <authorList>
            <person name="Nowell W R."/>
        </authorList>
    </citation>
    <scope>NUCLEOTIDE SEQUENCE</scope>
</reference>
<name>A0A817RQ66_9BILA</name>
<feature type="chain" id="PRO_5032614898" evidence="2">
    <location>
        <begin position="18"/>
        <end position="440"/>
    </location>
</feature>
<organism evidence="3 4">
    <name type="scientific">Rotaria socialis</name>
    <dbReference type="NCBI Taxonomy" id="392032"/>
    <lineage>
        <taxon>Eukaryota</taxon>
        <taxon>Metazoa</taxon>
        <taxon>Spiralia</taxon>
        <taxon>Gnathifera</taxon>
        <taxon>Rotifera</taxon>
        <taxon>Eurotatoria</taxon>
        <taxon>Bdelloidea</taxon>
        <taxon>Philodinida</taxon>
        <taxon>Philodinidae</taxon>
        <taxon>Rotaria</taxon>
    </lineage>
</organism>
<comment type="caution">
    <text evidence="3">The sequence shown here is derived from an EMBL/GenBank/DDBJ whole genome shotgun (WGS) entry which is preliminary data.</text>
</comment>
<evidence type="ECO:0000313" key="3">
    <source>
        <dbReference type="EMBL" id="CAF3265178.1"/>
    </source>
</evidence>
<dbReference type="AlphaFoldDB" id="A0A817RQ66"/>